<dbReference type="RefSeq" id="WP_079493408.1">
    <property type="nucleotide sequence ID" value="NZ_FUZT01000009.1"/>
</dbReference>
<dbReference type="PROSITE" id="PS50995">
    <property type="entry name" value="HTH_MARR_2"/>
    <property type="match status" value="1"/>
</dbReference>
<dbReference type="PROSITE" id="PS01117">
    <property type="entry name" value="HTH_MARR_1"/>
    <property type="match status" value="1"/>
</dbReference>
<dbReference type="InterPro" id="IPR023187">
    <property type="entry name" value="Tscrpt_reg_MarR-type_CS"/>
</dbReference>
<dbReference type="PANTHER" id="PTHR35790">
    <property type="entry name" value="HTH-TYPE TRANSCRIPTIONAL REGULATOR PCHR"/>
    <property type="match status" value="1"/>
</dbReference>
<dbReference type="OrthoDB" id="34291at2"/>
<dbReference type="AlphaFoldDB" id="A0A1T5LZ41"/>
<accession>A0A1T5LZ41</accession>
<keyword evidence="3" id="KW-0804">Transcription</keyword>
<sequence>MKDKTREIMGEFLELIEVVANGKRKILDFGDDMVFYRGEIHMIKVIGDHSGIYISELARHFNITRAVVSKTIIKLERNGFVRKEEDPSDRKRVCLYLTERGKEAYEAHNTFHLVNDKNIYQFLEGLEDDDLDIVKAFMVKVNEMVKNHF</sequence>
<gene>
    <name evidence="5" type="ORF">SAMN02194393_03578</name>
</gene>
<dbReference type="EMBL" id="FUZT01000009">
    <property type="protein sequence ID" value="SKC81232.1"/>
    <property type="molecule type" value="Genomic_DNA"/>
</dbReference>
<evidence type="ECO:0000256" key="3">
    <source>
        <dbReference type="ARBA" id="ARBA00023163"/>
    </source>
</evidence>
<dbReference type="InterPro" id="IPR000835">
    <property type="entry name" value="HTH_MarR-typ"/>
</dbReference>
<evidence type="ECO:0000313" key="6">
    <source>
        <dbReference type="Proteomes" id="UP000190285"/>
    </source>
</evidence>
<dbReference type="CDD" id="cd00090">
    <property type="entry name" value="HTH_ARSR"/>
    <property type="match status" value="1"/>
</dbReference>
<dbReference type="Gene3D" id="1.10.10.10">
    <property type="entry name" value="Winged helix-like DNA-binding domain superfamily/Winged helix DNA-binding domain"/>
    <property type="match status" value="1"/>
</dbReference>
<protein>
    <submittedName>
        <fullName evidence="5">DNA-binding transcriptional regulator, MarR family</fullName>
    </submittedName>
</protein>
<dbReference type="GO" id="GO:0003677">
    <property type="term" value="F:DNA binding"/>
    <property type="evidence" value="ECO:0007669"/>
    <property type="project" value="UniProtKB-KW"/>
</dbReference>
<name>A0A1T5LZ41_9FIRM</name>
<organism evidence="5 6">
    <name type="scientific">Maledivibacter halophilus</name>
    <dbReference type="NCBI Taxonomy" id="36842"/>
    <lineage>
        <taxon>Bacteria</taxon>
        <taxon>Bacillati</taxon>
        <taxon>Bacillota</taxon>
        <taxon>Clostridia</taxon>
        <taxon>Peptostreptococcales</taxon>
        <taxon>Caminicellaceae</taxon>
        <taxon>Maledivibacter</taxon>
    </lineage>
</organism>
<dbReference type="Pfam" id="PF01047">
    <property type="entry name" value="MarR"/>
    <property type="match status" value="1"/>
</dbReference>
<keyword evidence="1" id="KW-0805">Transcription regulation</keyword>
<dbReference type="GO" id="GO:0003700">
    <property type="term" value="F:DNA-binding transcription factor activity"/>
    <property type="evidence" value="ECO:0007669"/>
    <property type="project" value="InterPro"/>
</dbReference>
<dbReference type="SMART" id="SM00347">
    <property type="entry name" value="HTH_MARR"/>
    <property type="match status" value="1"/>
</dbReference>
<evidence type="ECO:0000256" key="1">
    <source>
        <dbReference type="ARBA" id="ARBA00023015"/>
    </source>
</evidence>
<dbReference type="SUPFAM" id="SSF46785">
    <property type="entry name" value="Winged helix' DNA-binding domain"/>
    <property type="match status" value="1"/>
</dbReference>
<proteinExistence type="predicted"/>
<dbReference type="InterPro" id="IPR036390">
    <property type="entry name" value="WH_DNA-bd_sf"/>
</dbReference>
<feature type="domain" description="HTH marR-type" evidence="4">
    <location>
        <begin position="9"/>
        <end position="143"/>
    </location>
</feature>
<evidence type="ECO:0000259" key="4">
    <source>
        <dbReference type="PROSITE" id="PS50995"/>
    </source>
</evidence>
<keyword evidence="6" id="KW-1185">Reference proteome</keyword>
<reference evidence="5 6" key="1">
    <citation type="submission" date="2017-02" db="EMBL/GenBank/DDBJ databases">
        <authorList>
            <person name="Peterson S.W."/>
        </authorList>
    </citation>
    <scope>NUCLEOTIDE SEQUENCE [LARGE SCALE GENOMIC DNA]</scope>
    <source>
        <strain evidence="5 6">M1</strain>
    </source>
</reference>
<dbReference type="InterPro" id="IPR036388">
    <property type="entry name" value="WH-like_DNA-bd_sf"/>
</dbReference>
<evidence type="ECO:0000256" key="2">
    <source>
        <dbReference type="ARBA" id="ARBA00023125"/>
    </source>
</evidence>
<dbReference type="PANTHER" id="PTHR35790:SF4">
    <property type="entry name" value="HTH-TYPE TRANSCRIPTIONAL REGULATOR PCHR"/>
    <property type="match status" value="1"/>
</dbReference>
<evidence type="ECO:0000313" key="5">
    <source>
        <dbReference type="EMBL" id="SKC81232.1"/>
    </source>
</evidence>
<dbReference type="STRING" id="36842.SAMN02194393_03578"/>
<keyword evidence="2 5" id="KW-0238">DNA-binding</keyword>
<dbReference type="Proteomes" id="UP000190285">
    <property type="component" value="Unassembled WGS sequence"/>
</dbReference>
<dbReference type="InterPro" id="IPR011991">
    <property type="entry name" value="ArsR-like_HTH"/>
</dbReference>
<dbReference type="InterPro" id="IPR052067">
    <property type="entry name" value="Metal_resp_HTH_trans_reg"/>
</dbReference>